<organism evidence="2 3">
    <name type="scientific">Pseudomonas phage PAXYB1</name>
    <dbReference type="NCBI Taxonomy" id="1962679"/>
    <lineage>
        <taxon>Viruses</taxon>
        <taxon>Duplodnaviria</taxon>
        <taxon>Heunggongvirae</taxon>
        <taxon>Uroviricota</taxon>
        <taxon>Caudoviricetes</taxon>
        <taxon>Autographivirales</taxon>
        <taxon>Autoscriptoviridae</taxon>
        <taxon>Krylovirinae</taxon>
        <taxon>Phikmvvirus</taxon>
        <taxon>Phikmvvirus MYY9</taxon>
        <taxon>Phikmvvirus PAXYB1</taxon>
    </lineage>
</organism>
<feature type="compositionally biased region" description="Basic and acidic residues" evidence="1">
    <location>
        <begin position="108"/>
        <end position="117"/>
    </location>
</feature>
<accession>A0A2P0P9R4</accession>
<sequence>MGGRSVEFALSSRNTASIGSLETGLTHCQGIGRVRSQNDGRLQPSKRGTSHRRKGHGKLLGHDQRCVRPAGIIAGIDTVQDTRYSSHHLMATQQKGLCQRTGRTNPRQRIDKTSASL</sequence>
<feature type="compositionally biased region" description="Polar residues" evidence="1">
    <location>
        <begin position="93"/>
        <end position="107"/>
    </location>
</feature>
<dbReference type="KEGG" id="vg:54990883"/>
<dbReference type="EMBL" id="KY618819">
    <property type="protein sequence ID" value="ARB06179.1"/>
    <property type="molecule type" value="Genomic_DNA"/>
</dbReference>
<name>A0A2P0P9R4_9CAUD</name>
<evidence type="ECO:0000256" key="1">
    <source>
        <dbReference type="SAM" id="MobiDB-lite"/>
    </source>
</evidence>
<dbReference type="GeneID" id="54990883"/>
<evidence type="ECO:0000313" key="2">
    <source>
        <dbReference type="EMBL" id="ARB06179.1"/>
    </source>
</evidence>
<dbReference type="Proteomes" id="UP000244561">
    <property type="component" value="Segment"/>
</dbReference>
<keyword evidence="3" id="KW-1185">Reference proteome</keyword>
<feature type="region of interest" description="Disordered" evidence="1">
    <location>
        <begin position="93"/>
        <end position="117"/>
    </location>
</feature>
<reference evidence="3" key="1">
    <citation type="submission" date="2017-02" db="EMBL/GenBank/DDBJ databases">
        <authorList>
            <person name="Yu X."/>
            <person name="Xu Y."/>
            <person name="Liu X."/>
        </authorList>
    </citation>
    <scope>NUCLEOTIDE SEQUENCE [LARGE SCALE GENOMIC DNA]</scope>
</reference>
<feature type="region of interest" description="Disordered" evidence="1">
    <location>
        <begin position="31"/>
        <end position="62"/>
    </location>
</feature>
<proteinExistence type="predicted"/>
<feature type="compositionally biased region" description="Basic residues" evidence="1">
    <location>
        <begin position="48"/>
        <end position="59"/>
    </location>
</feature>
<evidence type="ECO:0000313" key="3">
    <source>
        <dbReference type="Proteomes" id="UP000244561"/>
    </source>
</evidence>
<dbReference type="RefSeq" id="YP_009800386.1">
    <property type="nucleotide sequence ID" value="NC_047952.1"/>
</dbReference>
<protein>
    <submittedName>
        <fullName evidence="2">Uncharacterized protein</fullName>
    </submittedName>
</protein>